<reference evidence="2" key="1">
    <citation type="journal article" date="2013" name="Nat. Genet.">
        <title>The Capsella rubella genome and the genomic consequences of rapid mating system evolution.</title>
        <authorList>
            <person name="Slotte T."/>
            <person name="Hazzouri K.M."/>
            <person name="Agren J.A."/>
            <person name="Koenig D."/>
            <person name="Maumus F."/>
            <person name="Guo Y.L."/>
            <person name="Steige K."/>
            <person name="Platts A.E."/>
            <person name="Escobar J.S."/>
            <person name="Newman L.K."/>
            <person name="Wang W."/>
            <person name="Mandakova T."/>
            <person name="Vello E."/>
            <person name="Smith L.M."/>
            <person name="Henz S.R."/>
            <person name="Steffen J."/>
            <person name="Takuno S."/>
            <person name="Brandvain Y."/>
            <person name="Coop G."/>
            <person name="Andolfatto P."/>
            <person name="Hu T.T."/>
            <person name="Blanchette M."/>
            <person name="Clark R.M."/>
            <person name="Quesneville H."/>
            <person name="Nordborg M."/>
            <person name="Gaut B.S."/>
            <person name="Lysak M.A."/>
            <person name="Jenkins J."/>
            <person name="Grimwood J."/>
            <person name="Chapman J."/>
            <person name="Prochnik S."/>
            <person name="Shu S."/>
            <person name="Rokhsar D."/>
            <person name="Schmutz J."/>
            <person name="Weigel D."/>
            <person name="Wright S.I."/>
        </authorList>
    </citation>
    <scope>NUCLEOTIDE SEQUENCE [LARGE SCALE GENOMIC DNA]</scope>
    <source>
        <strain evidence="2">cv. Monte Gargano</strain>
    </source>
</reference>
<dbReference type="AlphaFoldDB" id="R0F802"/>
<evidence type="ECO:0000313" key="1">
    <source>
        <dbReference type="EMBL" id="EOA17746.1"/>
    </source>
</evidence>
<dbReference type="Proteomes" id="UP000029121">
    <property type="component" value="Unassembled WGS sequence"/>
</dbReference>
<proteinExistence type="predicted"/>
<keyword evidence="2" id="KW-1185">Reference proteome</keyword>
<sequence>MECFLFTSRAPIQLMQGGIQSSADTKPIKRRLTSAKLVPDLHQANPSPTVRLSLFIYKNLSRQREIRRRRSLPLGFSDGRNEAKNGFY</sequence>
<protein>
    <submittedName>
        <fullName evidence="1">Uncharacterized protein</fullName>
    </submittedName>
</protein>
<gene>
    <name evidence="1" type="ORF">CARUB_v10006134mg</name>
</gene>
<evidence type="ECO:0000313" key="2">
    <source>
        <dbReference type="Proteomes" id="UP000029121"/>
    </source>
</evidence>
<name>R0F802_9BRAS</name>
<accession>R0F802</accession>
<organism evidence="1 2">
    <name type="scientific">Capsella rubella</name>
    <dbReference type="NCBI Taxonomy" id="81985"/>
    <lineage>
        <taxon>Eukaryota</taxon>
        <taxon>Viridiplantae</taxon>
        <taxon>Streptophyta</taxon>
        <taxon>Embryophyta</taxon>
        <taxon>Tracheophyta</taxon>
        <taxon>Spermatophyta</taxon>
        <taxon>Magnoliopsida</taxon>
        <taxon>eudicotyledons</taxon>
        <taxon>Gunneridae</taxon>
        <taxon>Pentapetalae</taxon>
        <taxon>rosids</taxon>
        <taxon>malvids</taxon>
        <taxon>Brassicales</taxon>
        <taxon>Brassicaceae</taxon>
        <taxon>Camelineae</taxon>
        <taxon>Capsella</taxon>
    </lineage>
</organism>
<dbReference type="EMBL" id="KB870811">
    <property type="protein sequence ID" value="EOA17746.1"/>
    <property type="molecule type" value="Genomic_DNA"/>
</dbReference>